<dbReference type="EMBL" id="CM001466">
    <property type="protein sequence ID" value="EHY87603.1"/>
    <property type="molecule type" value="Genomic_DNA"/>
</dbReference>
<dbReference type="PANTHER" id="PTHR31891">
    <property type="entry name" value="FORMAMIDASE C869.04-RELATED"/>
    <property type="match status" value="1"/>
</dbReference>
<organism evidence="1 2">
    <name type="scientific">Saccharomonospora azurea NA-128</name>
    <dbReference type="NCBI Taxonomy" id="882081"/>
    <lineage>
        <taxon>Bacteria</taxon>
        <taxon>Bacillati</taxon>
        <taxon>Actinomycetota</taxon>
        <taxon>Actinomycetes</taxon>
        <taxon>Pseudonocardiales</taxon>
        <taxon>Pseudonocardiaceae</taxon>
        <taxon>Saccharomonospora</taxon>
    </lineage>
</organism>
<evidence type="ECO:0000313" key="1">
    <source>
        <dbReference type="EMBL" id="EHY87603.1"/>
    </source>
</evidence>
<reference evidence="1 2" key="1">
    <citation type="journal article" date="2012" name="Stand. Genomic Sci.">
        <title>Genome sequence of the soil bacterium Saccharomonospora azurea type strain (NA-128(T)).</title>
        <authorList>
            <person name="Klenk H.P."/>
            <person name="Held B."/>
            <person name="Lucas S."/>
            <person name="Lapidus A."/>
            <person name="Copeland A."/>
            <person name="Hammon N."/>
            <person name="Pitluck S."/>
            <person name="Goodwin L.A."/>
            <person name="Han C."/>
            <person name="Tapia R."/>
            <person name="Brambilla E.M."/>
            <person name="Potter G."/>
            <person name="Land M."/>
            <person name="Ivanova N."/>
            <person name="Rohde M."/>
            <person name="Goker M."/>
            <person name="Detter J.C."/>
            <person name="Kyrpides N.C."/>
            <person name="Woyke T."/>
        </authorList>
    </citation>
    <scope>NUCLEOTIDE SEQUENCE [LARGE SCALE GENOMIC DNA]</scope>
    <source>
        <strain evidence="1 2">NA-128</strain>
    </source>
</reference>
<dbReference type="GO" id="GO:0016811">
    <property type="term" value="F:hydrolase activity, acting on carbon-nitrogen (but not peptide) bonds, in linear amides"/>
    <property type="evidence" value="ECO:0007669"/>
    <property type="project" value="InterPro"/>
</dbReference>
<protein>
    <submittedName>
        <fullName evidence="1">Acetamidase/formamidase</fullName>
    </submittedName>
</protein>
<dbReference type="Pfam" id="PF03069">
    <property type="entry name" value="FmdA_AmdA"/>
    <property type="match status" value="1"/>
</dbReference>
<dbReference type="SUPFAM" id="SSF141130">
    <property type="entry name" value="Acetamidase/Formamidase-like"/>
    <property type="match status" value="1"/>
</dbReference>
<dbReference type="Proteomes" id="UP000004705">
    <property type="component" value="Chromosome"/>
</dbReference>
<evidence type="ECO:0000313" key="2">
    <source>
        <dbReference type="Proteomes" id="UP000004705"/>
    </source>
</evidence>
<dbReference type="PANTHER" id="PTHR31891:SF1">
    <property type="entry name" value="FORMAMIDASE C869.04-RELATED"/>
    <property type="match status" value="1"/>
</dbReference>
<dbReference type="AlphaFoldDB" id="H8GAN7"/>
<dbReference type="Gene3D" id="2.60.120.580">
    <property type="entry name" value="Acetamidase/Formamidase-like domains"/>
    <property type="match status" value="1"/>
</dbReference>
<dbReference type="HOGENOM" id="CLU_032013_0_1_11"/>
<accession>H8GAN7</accession>
<dbReference type="InterPro" id="IPR004304">
    <property type="entry name" value="FmdA_AmdA"/>
</dbReference>
<sequence length="413" mass="44790">MPEVKFRVDQSRRFAEQEVLGHNRWHPDVPAAVTVRPGEEFRVECREWFDGTIYNDDSANDVRDCDISMVHQLSGPIAVEGAEPGDLLLVDILELGPVPQEQGPVAGQGWGYTGIFARENGGGFLTDHFPDAYKAVWDFHGQTATSRHLPGVSFVGIAHPGLMGTAPSAEMLARWNGREGDLIATDPSAVPPLALPPEPHNALLGSLSGAEFERVAAEAARTAPPRENGGNQDIKNLSRGSRIFYPVFVPGAKLSLGDLHFSQGDGEITFCGAIEMGGYIDLHVDLIKGGMQAYGLETPMFIPGRVEPQYSEYLAFSGLSVTESGEQRYLDSQLAYKRACLHAIDYLTKFGYTREQAYLLLGAAPIEGRLSGVVDIPNSCATVYLPVDVFDFDPRPSAQGPTRVDRGQCAVSS</sequence>
<proteinExistence type="predicted"/>
<keyword evidence="2" id="KW-1185">Reference proteome</keyword>
<dbReference type="OrthoDB" id="9785236at2"/>
<dbReference type="RefSeq" id="WP_005438594.1">
    <property type="nucleotide sequence ID" value="NZ_CM001466.1"/>
</dbReference>
<name>H8GAN7_9PSEU</name>
<gene>
    <name evidence="1" type="ORF">SacazDRAFT_00653</name>
</gene>
<dbReference type="NCBIfam" id="NF045496">
    <property type="entry name" value="FormamaseFmdA"/>
    <property type="match status" value="1"/>
</dbReference>
<dbReference type="InterPro" id="IPR054833">
    <property type="entry name" value="FormamaseFmdA"/>
</dbReference>